<proteinExistence type="predicted"/>
<sequence length="269" mass="29924">MKRFHFFYILILVLSSSCQEDADKVIGTDLPQEALQLFETSKAWSESLYFGLLSFEEYQAMDSTSTLPGCPSLLIEDDTKKVILDFNSENECDQSGTLTRSGKLILEFSISSTPTANWAMSYDNYSFEGDTIRGIRNFSSENGNEITEFFNPLTIKTQKDLTTKLTGNLKHTKAPLISNSIGIMSGGTMEGMNPVGREISIDIPFDRLMLTTCFQKNELIPVAGTETWTIGRGVGKQVTHQLTYELIDSCQVAANVLLPDGRQLLLNPE</sequence>
<reference evidence="1 2" key="1">
    <citation type="submission" date="2020-08" db="EMBL/GenBank/DDBJ databases">
        <title>Genomic Encyclopedia of Type Strains, Phase IV (KMG-IV): sequencing the most valuable type-strain genomes for metagenomic binning, comparative biology and taxonomic classification.</title>
        <authorList>
            <person name="Goeker M."/>
        </authorList>
    </citation>
    <scope>NUCLEOTIDE SEQUENCE [LARGE SCALE GENOMIC DNA]</scope>
    <source>
        <strain evidence="1 2">DSM 102044</strain>
    </source>
</reference>
<dbReference type="PROSITE" id="PS51257">
    <property type="entry name" value="PROKAR_LIPOPROTEIN"/>
    <property type="match status" value="1"/>
</dbReference>
<dbReference type="EMBL" id="JACIJO010000001">
    <property type="protein sequence ID" value="MBB6324840.1"/>
    <property type="molecule type" value="Genomic_DNA"/>
</dbReference>
<comment type="caution">
    <text evidence="1">The sequence shown here is derived from an EMBL/GenBank/DDBJ whole genome shotgun (WGS) entry which is preliminary data.</text>
</comment>
<organism evidence="1 2">
    <name type="scientific">Algoriphagus iocasae</name>
    <dbReference type="NCBI Taxonomy" id="1836499"/>
    <lineage>
        <taxon>Bacteria</taxon>
        <taxon>Pseudomonadati</taxon>
        <taxon>Bacteroidota</taxon>
        <taxon>Cytophagia</taxon>
        <taxon>Cytophagales</taxon>
        <taxon>Cyclobacteriaceae</taxon>
        <taxon>Algoriphagus</taxon>
    </lineage>
</organism>
<accession>A0A841MC05</accession>
<dbReference type="RefSeq" id="WP_184492793.1">
    <property type="nucleotide sequence ID" value="NZ_JACIJO010000001.1"/>
</dbReference>
<protein>
    <recommendedName>
        <fullName evidence="3">Lipoprotein</fullName>
    </recommendedName>
</protein>
<keyword evidence="2" id="KW-1185">Reference proteome</keyword>
<dbReference type="Proteomes" id="UP000588604">
    <property type="component" value="Unassembled WGS sequence"/>
</dbReference>
<gene>
    <name evidence="1" type="ORF">FHS59_000455</name>
</gene>
<evidence type="ECO:0008006" key="3">
    <source>
        <dbReference type="Google" id="ProtNLM"/>
    </source>
</evidence>
<name>A0A841MC05_9BACT</name>
<dbReference type="AlphaFoldDB" id="A0A841MC05"/>
<evidence type="ECO:0000313" key="2">
    <source>
        <dbReference type="Proteomes" id="UP000588604"/>
    </source>
</evidence>
<evidence type="ECO:0000313" key="1">
    <source>
        <dbReference type="EMBL" id="MBB6324840.1"/>
    </source>
</evidence>